<name>A0A4Z1P735_9PEZI</name>
<dbReference type="GO" id="GO:0005737">
    <property type="term" value="C:cytoplasm"/>
    <property type="evidence" value="ECO:0007669"/>
    <property type="project" value="TreeGrafter"/>
</dbReference>
<proteinExistence type="predicted"/>
<feature type="compositionally biased region" description="Basic residues" evidence="1">
    <location>
        <begin position="162"/>
        <end position="172"/>
    </location>
</feature>
<dbReference type="PANTHER" id="PTHR28307">
    <property type="entry name" value="PROTEIN PAL1"/>
    <property type="match status" value="1"/>
</dbReference>
<feature type="region of interest" description="Disordered" evidence="1">
    <location>
        <begin position="1"/>
        <end position="182"/>
    </location>
</feature>
<evidence type="ECO:0008006" key="4">
    <source>
        <dbReference type="Google" id="ProtNLM"/>
    </source>
</evidence>
<evidence type="ECO:0000313" key="3">
    <source>
        <dbReference type="Proteomes" id="UP000298493"/>
    </source>
</evidence>
<feature type="compositionally biased region" description="Low complexity" evidence="1">
    <location>
        <begin position="131"/>
        <end position="140"/>
    </location>
</feature>
<dbReference type="PANTHER" id="PTHR28307:SF1">
    <property type="entry name" value="PAL1 CELL MORPHOLOGY PROTEIN"/>
    <property type="match status" value="1"/>
</dbReference>
<feature type="compositionally biased region" description="Basic and acidic residues" evidence="1">
    <location>
        <begin position="141"/>
        <end position="161"/>
    </location>
</feature>
<evidence type="ECO:0000256" key="1">
    <source>
        <dbReference type="SAM" id="MobiDB-lite"/>
    </source>
</evidence>
<keyword evidence="3" id="KW-1185">Reference proteome</keyword>
<feature type="region of interest" description="Disordered" evidence="1">
    <location>
        <begin position="319"/>
        <end position="382"/>
    </location>
</feature>
<dbReference type="AlphaFoldDB" id="A0A4Z1P735"/>
<feature type="compositionally biased region" description="Basic residues" evidence="1">
    <location>
        <begin position="372"/>
        <end position="382"/>
    </location>
</feature>
<feature type="compositionally biased region" description="Polar residues" evidence="1">
    <location>
        <begin position="56"/>
        <end position="65"/>
    </location>
</feature>
<feature type="compositionally biased region" description="Polar residues" evidence="1">
    <location>
        <begin position="85"/>
        <end position="94"/>
    </location>
</feature>
<dbReference type="OrthoDB" id="5389892at2759"/>
<feature type="compositionally biased region" description="Polar residues" evidence="1">
    <location>
        <begin position="32"/>
        <end position="43"/>
    </location>
</feature>
<comment type="caution">
    <text evidence="2">The sequence shown here is derived from an EMBL/GenBank/DDBJ whole genome shotgun (WGS) entry which is preliminary data.</text>
</comment>
<protein>
    <recommendedName>
        <fullName evidence="4">Pal1 cell morphology</fullName>
    </recommendedName>
</protein>
<reference evidence="2 3" key="1">
    <citation type="submission" date="2019-04" db="EMBL/GenBank/DDBJ databases">
        <title>High contiguity whole genome sequence and gene annotation resource for two Venturia nashicola isolates.</title>
        <authorList>
            <person name="Prokchorchik M."/>
            <person name="Won K."/>
            <person name="Lee Y."/>
            <person name="Choi E.D."/>
            <person name="Segonzac C."/>
            <person name="Sohn K.H."/>
        </authorList>
    </citation>
    <scope>NUCLEOTIDE SEQUENCE [LARGE SCALE GENOMIC DNA]</scope>
    <source>
        <strain evidence="2 3">PRI2</strain>
    </source>
</reference>
<gene>
    <name evidence="2" type="ORF">E6O75_ATG11485</name>
</gene>
<dbReference type="EMBL" id="SNSC02000018">
    <property type="protein sequence ID" value="TID16367.1"/>
    <property type="molecule type" value="Genomic_DNA"/>
</dbReference>
<dbReference type="Proteomes" id="UP000298493">
    <property type="component" value="Unassembled WGS sequence"/>
</dbReference>
<sequence>MAAQDKNWAKAYVSDPLTALEPSDETGPGTHFGSTFAPSNSKPLNHDLPTPPHSATPVSIGSNNPFRRASLDVPEKGANARVRASSDTSNRFSPPNSPRNGRHSGQYRKDVFGSYDHQRRRSGDNGHRRLASNASNNSNRSRGDSLGERPLEFVKHEEKLAHRSPHLRKKHLPGTDSIDRLDVGPTGRYHHEGPYDAALLARNTSWESSPVAATMGVNSETLRATPAENIRDAVERHRPLDGVAAIAPGSEDRFGRRYDYKDENLMITEGNYKRWPGVEYHPDDLKGKGEPSYSIEKALKEHKFLDDEDCADRVAHGQASGIELQDQSPYDARDPVTMAGGQQRYAELEYRSAGRTSGEHKRQSSSLEGLKKRIGSLRKRKD</sequence>
<organism evidence="2 3">
    <name type="scientific">Venturia nashicola</name>
    <dbReference type="NCBI Taxonomy" id="86259"/>
    <lineage>
        <taxon>Eukaryota</taxon>
        <taxon>Fungi</taxon>
        <taxon>Dikarya</taxon>
        <taxon>Ascomycota</taxon>
        <taxon>Pezizomycotina</taxon>
        <taxon>Dothideomycetes</taxon>
        <taxon>Pleosporomycetidae</taxon>
        <taxon>Venturiales</taxon>
        <taxon>Venturiaceae</taxon>
        <taxon>Venturia</taxon>
    </lineage>
</organism>
<evidence type="ECO:0000313" key="2">
    <source>
        <dbReference type="EMBL" id="TID16367.1"/>
    </source>
</evidence>
<feature type="compositionally biased region" description="Basic and acidic residues" evidence="1">
    <location>
        <begin position="346"/>
        <end position="362"/>
    </location>
</feature>
<dbReference type="Pfam" id="PF08316">
    <property type="entry name" value="Pal1"/>
    <property type="match status" value="1"/>
</dbReference>
<accession>A0A4Z1P735</accession>
<dbReference type="InterPro" id="IPR013226">
    <property type="entry name" value="Pal1"/>
</dbReference>